<keyword evidence="2 6" id="KW-0812">Transmembrane</keyword>
<dbReference type="Proteomes" id="UP000184330">
    <property type="component" value="Unassembled WGS sequence"/>
</dbReference>
<feature type="transmembrane region" description="Helical" evidence="6">
    <location>
        <begin position="186"/>
        <end position="204"/>
    </location>
</feature>
<feature type="transmembrane region" description="Helical" evidence="6">
    <location>
        <begin position="435"/>
        <end position="455"/>
    </location>
</feature>
<dbReference type="Gene3D" id="1.20.1740.10">
    <property type="entry name" value="Amino acid/polyamine transporter I"/>
    <property type="match status" value="1"/>
</dbReference>
<name>A0A1L7XP83_9HELO</name>
<dbReference type="InterPro" id="IPR004841">
    <property type="entry name" value="AA-permease/SLC12A_dom"/>
</dbReference>
<feature type="transmembrane region" description="Helical" evidence="6">
    <location>
        <begin position="618"/>
        <end position="637"/>
    </location>
</feature>
<reference evidence="8 9" key="1">
    <citation type="submission" date="2016-03" db="EMBL/GenBank/DDBJ databases">
        <authorList>
            <person name="Ploux O."/>
        </authorList>
    </citation>
    <scope>NUCLEOTIDE SEQUENCE [LARGE SCALE GENOMIC DNA]</scope>
    <source>
        <strain evidence="8 9">UAMH 11012</strain>
    </source>
</reference>
<evidence type="ECO:0000256" key="2">
    <source>
        <dbReference type="ARBA" id="ARBA00022692"/>
    </source>
</evidence>
<feature type="transmembrane region" description="Helical" evidence="6">
    <location>
        <begin position="461"/>
        <end position="480"/>
    </location>
</feature>
<protein>
    <submittedName>
        <fullName evidence="8">Related to amino acid transporter</fullName>
    </submittedName>
</protein>
<dbReference type="GO" id="GO:0015171">
    <property type="term" value="F:amino acid transmembrane transporter activity"/>
    <property type="evidence" value="ECO:0007669"/>
    <property type="project" value="TreeGrafter"/>
</dbReference>
<feature type="transmembrane region" description="Helical" evidence="6">
    <location>
        <begin position="281"/>
        <end position="302"/>
    </location>
</feature>
<dbReference type="AlphaFoldDB" id="A0A1L7XP83"/>
<gene>
    <name evidence="8" type="ORF">PAC_16723</name>
</gene>
<feature type="region of interest" description="Disordered" evidence="5">
    <location>
        <begin position="19"/>
        <end position="42"/>
    </location>
</feature>
<feature type="transmembrane region" description="Helical" evidence="6">
    <location>
        <begin position="211"/>
        <end position="233"/>
    </location>
</feature>
<dbReference type="OrthoDB" id="3900342at2759"/>
<keyword evidence="4 6" id="KW-0472">Membrane</keyword>
<dbReference type="PANTHER" id="PTHR43341">
    <property type="entry name" value="AMINO ACID PERMEASE"/>
    <property type="match status" value="1"/>
</dbReference>
<dbReference type="PIRSF" id="PIRSF006060">
    <property type="entry name" value="AA_transporter"/>
    <property type="match status" value="1"/>
</dbReference>
<evidence type="ECO:0000259" key="7">
    <source>
        <dbReference type="Pfam" id="PF00324"/>
    </source>
</evidence>
<dbReference type="Pfam" id="PF00324">
    <property type="entry name" value="AA_permease"/>
    <property type="match status" value="1"/>
</dbReference>
<evidence type="ECO:0000256" key="5">
    <source>
        <dbReference type="SAM" id="MobiDB-lite"/>
    </source>
</evidence>
<evidence type="ECO:0000256" key="6">
    <source>
        <dbReference type="SAM" id="Phobius"/>
    </source>
</evidence>
<dbReference type="GO" id="GO:0016020">
    <property type="term" value="C:membrane"/>
    <property type="evidence" value="ECO:0007669"/>
    <property type="project" value="UniProtKB-SubCell"/>
</dbReference>
<evidence type="ECO:0000256" key="3">
    <source>
        <dbReference type="ARBA" id="ARBA00022989"/>
    </source>
</evidence>
<keyword evidence="9" id="KW-1185">Reference proteome</keyword>
<evidence type="ECO:0000313" key="8">
    <source>
        <dbReference type="EMBL" id="CZR66822.1"/>
    </source>
</evidence>
<feature type="transmembrane region" description="Helical" evidence="6">
    <location>
        <begin position="323"/>
        <end position="342"/>
    </location>
</feature>
<accession>A0A1L7XP83</accession>
<comment type="subcellular location">
    <subcellularLocation>
        <location evidence="1">Membrane</location>
        <topology evidence="1">Multi-pass membrane protein</topology>
    </subcellularLocation>
</comment>
<feature type="transmembrane region" description="Helical" evidence="6">
    <location>
        <begin position="380"/>
        <end position="399"/>
    </location>
</feature>
<proteinExistence type="predicted"/>
<evidence type="ECO:0000313" key="9">
    <source>
        <dbReference type="Proteomes" id="UP000184330"/>
    </source>
</evidence>
<feature type="transmembrane region" description="Helical" evidence="6">
    <location>
        <begin position="525"/>
        <end position="544"/>
    </location>
</feature>
<dbReference type="InterPro" id="IPR050524">
    <property type="entry name" value="APC_YAT"/>
</dbReference>
<evidence type="ECO:0000256" key="4">
    <source>
        <dbReference type="ARBA" id="ARBA00023136"/>
    </source>
</evidence>
<feature type="domain" description="Amino acid permease/ SLC12A" evidence="7">
    <location>
        <begin position="50"/>
        <end position="489"/>
    </location>
</feature>
<sequence>MANNGASFQHGMLGKVDEDETFQGDSSTSEKRRGRSQGSTELRRSLSERHVNMIAFSSTIGIGLFLQSGKVMYLIGPGGAVLAYLIMGSLLWSANASLGEMTAVFPVKGPIIDFCSRYLDEGVGFAVGWMAWVDERIIRFAYINLTATEVSALASTFKFQFDPTYLQSVNYPLDELQWNFGLNTDPAVWVGMGLLAILLINLLPVRAYGEIEYVFGCIKLCVITSIILMQVILNARNSHGNTDAGSFTYYQSPYGFFSNQTVTDPQGDRTYTFTSGTGRLVGLWSAMNTIFFSLQGFFTVSVTAAENKHVDRDESIKLATRKIALRVIILYALVVFTVGLNVPYNDPNLQDRTISSIRRGQNSPVIIACVRNGVVGWPHFFNAFYIFSALSTGVNGLYISSRLLHALASIRNVWPATGWGSKIKMRLEKTNSKGVPVNAVLLSWLFAFLGFLAVKPEPAKILGRLAIFSTCSMLIVYICTSSSFLSFKRLTLNGDPDEGVLISTPDGTFLNRNASDYPYKSHGQWLRAAYALAGCLLLVIFNGWRSFLNPFSHADFLAAYLAVPIFLVIVALYHVKDEPEWMPWRWRLRRTMDIGNPVATREKDPERRKGRLHRVDRSVVWSWENAWGFVGWVWVWLK</sequence>
<feature type="transmembrane region" description="Helical" evidence="6">
    <location>
        <begin position="73"/>
        <end position="92"/>
    </location>
</feature>
<evidence type="ECO:0000256" key="1">
    <source>
        <dbReference type="ARBA" id="ARBA00004141"/>
    </source>
</evidence>
<dbReference type="EMBL" id="FJOG01000040">
    <property type="protein sequence ID" value="CZR66822.1"/>
    <property type="molecule type" value="Genomic_DNA"/>
</dbReference>
<feature type="transmembrane region" description="Helical" evidence="6">
    <location>
        <begin position="556"/>
        <end position="575"/>
    </location>
</feature>
<keyword evidence="3 6" id="KW-1133">Transmembrane helix</keyword>
<organism evidence="8 9">
    <name type="scientific">Phialocephala subalpina</name>
    <dbReference type="NCBI Taxonomy" id="576137"/>
    <lineage>
        <taxon>Eukaryota</taxon>
        <taxon>Fungi</taxon>
        <taxon>Dikarya</taxon>
        <taxon>Ascomycota</taxon>
        <taxon>Pezizomycotina</taxon>
        <taxon>Leotiomycetes</taxon>
        <taxon>Helotiales</taxon>
        <taxon>Mollisiaceae</taxon>
        <taxon>Phialocephala</taxon>
        <taxon>Phialocephala fortinii species complex</taxon>
    </lineage>
</organism>
<dbReference type="PANTHER" id="PTHR43341:SF35">
    <property type="entry name" value="ACID TRANSPORTER, PUTATIVE-RELATED"/>
    <property type="match status" value="1"/>
</dbReference>